<feature type="domain" description="Acetyl-CoA hydrolase/transferase N-terminal" evidence="3">
    <location>
        <begin position="76"/>
        <end position="178"/>
    </location>
</feature>
<reference evidence="6" key="1">
    <citation type="journal article" date="2019" name="Int. J. Syst. Evol. Microbiol.">
        <title>The Global Catalogue of Microorganisms (GCM) 10K type strain sequencing project: providing services to taxonomists for standard genome sequencing and annotation.</title>
        <authorList>
            <consortium name="The Broad Institute Genomics Platform"/>
            <consortium name="The Broad Institute Genome Sequencing Center for Infectious Disease"/>
            <person name="Wu L."/>
            <person name="Ma J."/>
        </authorList>
    </citation>
    <scope>NUCLEOTIDE SEQUENCE [LARGE SCALE GENOMIC DNA]</scope>
    <source>
        <strain evidence="6">CCUG 50347</strain>
    </source>
</reference>
<dbReference type="GO" id="GO:0016787">
    <property type="term" value="F:hydrolase activity"/>
    <property type="evidence" value="ECO:0007669"/>
    <property type="project" value="UniProtKB-KW"/>
</dbReference>
<dbReference type="PANTHER" id="PTHR21432">
    <property type="entry name" value="ACETYL-COA HYDROLASE-RELATED"/>
    <property type="match status" value="1"/>
</dbReference>
<dbReference type="Proteomes" id="UP001595909">
    <property type="component" value="Unassembled WGS sequence"/>
</dbReference>
<sequence>MASVTEMIAAARRPADAVLEHVGPGSQIVVNGYNGEPATVLDALEAAGDRLTDVRLHQMLAPRPRPSIDGTIPGLRHVSWFLSPATREAFHAGHCDLVPNNFSDVPRLLRRSVRPDLVVASVSPPDRHGYFSLGTVATYAAAFIGELPFFVEVNAQMPRTYGGNQLHISDIVGWCEADRPLVLAPPPEPTPRDRTIAALVADRIPDGATLQAGIGAVPDMVLAALGDHRELGVHSEVFGTGFVDLVDRGVVTGTRKATHRGKIITTAAMGDGTLHDFVADNPGVEFHPVDYTNDPWVIAREPLFRAVNAALEVDFLGQCASESLGSHYFSSSGGQPDFARGAIMSEHGAAFIVLHSATHDDTVSRIVPQLQPGAAVTTFKNIVDNVVTEYGVAELRGATIAERTRRLIAIAHPDFRDELTAQARTLGYV</sequence>
<dbReference type="InterPro" id="IPR026888">
    <property type="entry name" value="AcetylCoA_hyd_C"/>
</dbReference>
<comment type="similarity">
    <text evidence="1">Belongs to the acetyl-CoA hydrolase/transferase family.</text>
</comment>
<dbReference type="InterPro" id="IPR046433">
    <property type="entry name" value="ActCoA_hydro"/>
</dbReference>
<dbReference type="Gene3D" id="3.30.750.70">
    <property type="entry name" value="4-hydroxybutyrate coenzyme like domains"/>
    <property type="match status" value="1"/>
</dbReference>
<keyword evidence="5" id="KW-0378">Hydrolase</keyword>
<evidence type="ECO:0000313" key="5">
    <source>
        <dbReference type="EMBL" id="MFC4836459.1"/>
    </source>
</evidence>
<dbReference type="PANTHER" id="PTHR21432:SF20">
    <property type="entry name" value="ACETYL-COA HYDROLASE"/>
    <property type="match status" value="1"/>
</dbReference>
<keyword evidence="2" id="KW-0808">Transferase</keyword>
<dbReference type="InterPro" id="IPR038460">
    <property type="entry name" value="AcetylCoA_hyd_C_sf"/>
</dbReference>
<protein>
    <submittedName>
        <fullName evidence="5">Acetyl-CoA hydrolase/transferase family protein</fullName>
    </submittedName>
</protein>
<dbReference type="InterPro" id="IPR003702">
    <property type="entry name" value="ActCoA_hydro_N"/>
</dbReference>
<gene>
    <name evidence="5" type="ORF">ACFPEL_28915</name>
</gene>
<dbReference type="Pfam" id="PF13336">
    <property type="entry name" value="AcetylCoA_hyd_C"/>
    <property type="match status" value="1"/>
</dbReference>
<evidence type="ECO:0000259" key="4">
    <source>
        <dbReference type="Pfam" id="PF13336"/>
    </source>
</evidence>
<dbReference type="SUPFAM" id="SSF100950">
    <property type="entry name" value="NagB/RpiA/CoA transferase-like"/>
    <property type="match status" value="2"/>
</dbReference>
<dbReference type="RefSeq" id="WP_274189148.1">
    <property type="nucleotide sequence ID" value="NZ_BAABHN010000062.1"/>
</dbReference>
<comment type="caution">
    <text evidence="5">The sequence shown here is derived from an EMBL/GenBank/DDBJ whole genome shotgun (WGS) entry which is preliminary data.</text>
</comment>
<evidence type="ECO:0000256" key="1">
    <source>
        <dbReference type="ARBA" id="ARBA00009632"/>
    </source>
</evidence>
<evidence type="ECO:0000256" key="2">
    <source>
        <dbReference type="ARBA" id="ARBA00022679"/>
    </source>
</evidence>
<dbReference type="Gene3D" id="3.40.1080.20">
    <property type="entry name" value="Acetyl-CoA hydrolase/transferase C-terminal domain"/>
    <property type="match status" value="1"/>
</dbReference>
<evidence type="ECO:0000313" key="6">
    <source>
        <dbReference type="Proteomes" id="UP001595909"/>
    </source>
</evidence>
<feature type="domain" description="Acetyl-CoA hydrolase/transferase C-terminal" evidence="4">
    <location>
        <begin position="270"/>
        <end position="423"/>
    </location>
</feature>
<dbReference type="InterPro" id="IPR037171">
    <property type="entry name" value="NagB/RpiA_transferase-like"/>
</dbReference>
<name>A0ABV9RSG2_9PSEU</name>
<dbReference type="EMBL" id="JBHSIM010000062">
    <property type="protein sequence ID" value="MFC4836459.1"/>
    <property type="molecule type" value="Genomic_DNA"/>
</dbReference>
<dbReference type="Gene3D" id="3.40.1080.10">
    <property type="entry name" value="Glutaconate Coenzyme A-transferase"/>
    <property type="match status" value="1"/>
</dbReference>
<keyword evidence="6" id="KW-1185">Reference proteome</keyword>
<dbReference type="Pfam" id="PF02550">
    <property type="entry name" value="AcetylCoA_hydro"/>
    <property type="match status" value="1"/>
</dbReference>
<proteinExistence type="inferred from homology"/>
<accession>A0ABV9RSG2</accession>
<evidence type="ECO:0000259" key="3">
    <source>
        <dbReference type="Pfam" id="PF02550"/>
    </source>
</evidence>
<organism evidence="5 6">
    <name type="scientific">Actinomycetospora chibensis</name>
    <dbReference type="NCBI Taxonomy" id="663606"/>
    <lineage>
        <taxon>Bacteria</taxon>
        <taxon>Bacillati</taxon>
        <taxon>Actinomycetota</taxon>
        <taxon>Actinomycetes</taxon>
        <taxon>Pseudonocardiales</taxon>
        <taxon>Pseudonocardiaceae</taxon>
        <taxon>Actinomycetospora</taxon>
    </lineage>
</organism>